<comment type="caution">
    <text evidence="4">The sequence shown here is derived from an EMBL/GenBank/DDBJ whole genome shotgun (WGS) entry which is preliminary data.</text>
</comment>
<feature type="compositionally biased region" description="Basic and acidic residues" evidence="2">
    <location>
        <begin position="273"/>
        <end position="282"/>
    </location>
</feature>
<gene>
    <name evidence="4" type="ORF">CYJ22_06275</name>
</gene>
<dbReference type="Gene3D" id="3.90.550.10">
    <property type="entry name" value="Spore Coat Polysaccharide Biosynthesis Protein SpsA, Chain A"/>
    <property type="match status" value="1"/>
</dbReference>
<evidence type="ECO:0000313" key="4">
    <source>
        <dbReference type="EMBL" id="PKY64410.1"/>
    </source>
</evidence>
<dbReference type="EMBL" id="PKKM01000007">
    <property type="protein sequence ID" value="PKY64410.1"/>
    <property type="molecule type" value="Genomic_DNA"/>
</dbReference>
<dbReference type="GO" id="GO:0016740">
    <property type="term" value="F:transferase activity"/>
    <property type="evidence" value="ECO:0007669"/>
    <property type="project" value="UniProtKB-KW"/>
</dbReference>
<dbReference type="SUPFAM" id="SSF53448">
    <property type="entry name" value="Nucleotide-diphospho-sugar transferases"/>
    <property type="match status" value="1"/>
</dbReference>
<keyword evidence="4" id="KW-0808">Transferase</keyword>
<protein>
    <submittedName>
        <fullName evidence="4">Glycosyltransferase</fullName>
    </submittedName>
</protein>
<dbReference type="InterPro" id="IPR029044">
    <property type="entry name" value="Nucleotide-diphossugar_trans"/>
</dbReference>
<evidence type="ECO:0000256" key="1">
    <source>
        <dbReference type="ARBA" id="ARBA00006739"/>
    </source>
</evidence>
<organism evidence="4 5">
    <name type="scientific">Schaalia odontolytica</name>
    <dbReference type="NCBI Taxonomy" id="1660"/>
    <lineage>
        <taxon>Bacteria</taxon>
        <taxon>Bacillati</taxon>
        <taxon>Actinomycetota</taxon>
        <taxon>Actinomycetes</taxon>
        <taxon>Actinomycetales</taxon>
        <taxon>Actinomycetaceae</taxon>
        <taxon>Schaalia</taxon>
    </lineage>
</organism>
<feature type="region of interest" description="Disordered" evidence="2">
    <location>
        <begin position="239"/>
        <end position="282"/>
    </location>
</feature>
<dbReference type="PANTHER" id="PTHR48090:SF7">
    <property type="entry name" value="RFBJ PROTEIN"/>
    <property type="match status" value="1"/>
</dbReference>
<dbReference type="Pfam" id="PF00535">
    <property type="entry name" value="Glycos_transf_2"/>
    <property type="match status" value="1"/>
</dbReference>
<dbReference type="PANTHER" id="PTHR48090">
    <property type="entry name" value="UNDECAPRENYL-PHOSPHATE 4-DEOXY-4-FORMAMIDO-L-ARABINOSE TRANSFERASE-RELATED"/>
    <property type="match status" value="1"/>
</dbReference>
<dbReference type="RefSeq" id="WP_101601888.1">
    <property type="nucleotide sequence ID" value="NZ_PKKM01000007.1"/>
</dbReference>
<dbReference type="Proteomes" id="UP000234198">
    <property type="component" value="Unassembled WGS sequence"/>
</dbReference>
<dbReference type="AlphaFoldDB" id="A0A2I1HZU4"/>
<evidence type="ECO:0000259" key="3">
    <source>
        <dbReference type="Pfam" id="PF00535"/>
    </source>
</evidence>
<feature type="domain" description="Glycosyltransferase 2-like" evidence="3">
    <location>
        <begin position="18"/>
        <end position="86"/>
    </location>
</feature>
<comment type="similarity">
    <text evidence="1">Belongs to the glycosyltransferase 2 family.</text>
</comment>
<name>A0A2I1HZU4_9ACTO</name>
<feature type="compositionally biased region" description="Basic and acidic residues" evidence="2">
    <location>
        <begin position="239"/>
        <end position="251"/>
    </location>
</feature>
<evidence type="ECO:0000313" key="5">
    <source>
        <dbReference type="Proteomes" id="UP000234198"/>
    </source>
</evidence>
<reference evidence="4 5" key="1">
    <citation type="submission" date="2017-12" db="EMBL/GenBank/DDBJ databases">
        <title>Phylogenetic diversity of female urinary microbiome.</title>
        <authorList>
            <person name="Thomas-White K."/>
            <person name="Wolfe A.J."/>
        </authorList>
    </citation>
    <scope>NUCLEOTIDE SEQUENCE [LARGE SCALE GENOMIC DNA]</scope>
    <source>
        <strain evidence="4 5">UMB0018</strain>
    </source>
</reference>
<dbReference type="InterPro" id="IPR050256">
    <property type="entry name" value="Glycosyltransferase_2"/>
</dbReference>
<dbReference type="InterPro" id="IPR001173">
    <property type="entry name" value="Glyco_trans_2-like"/>
</dbReference>
<proteinExistence type="inferred from homology"/>
<sequence>MNYPAGSRGSQPQRVAAVIAAHNVGRAVAATVRACRAIPSVDLLIVVDDGSTDDTGRAARAAGAVVVRHSVERGRASAIETGVKVAAMRDRPDGPPRHILLLSPDLGESAVEATALVEAVFARQADMAIAVPSAGREYSGYGPGVARRLIRRKTGWNCHYPLSYQRCLTREAIDAAMPFAGRYVLEAAMTISVLRAGLSVMEVPCNFAHSGADRSLGSLNRPARMFDAVRATVSQLFHSDARSKRRADHEQGIGVPYPAPASARDEAEESDSSDARPAEMVG</sequence>
<accession>A0A2I1HZU4</accession>
<evidence type="ECO:0000256" key="2">
    <source>
        <dbReference type="SAM" id="MobiDB-lite"/>
    </source>
</evidence>